<feature type="region of interest" description="Disordered" evidence="1">
    <location>
        <begin position="1"/>
        <end position="43"/>
    </location>
</feature>
<keyword evidence="2" id="KW-0812">Transmembrane</keyword>
<feature type="compositionally biased region" description="Basic and acidic residues" evidence="1">
    <location>
        <begin position="31"/>
        <end position="41"/>
    </location>
</feature>
<evidence type="ECO:0000256" key="2">
    <source>
        <dbReference type="SAM" id="Phobius"/>
    </source>
</evidence>
<evidence type="ECO:0000256" key="1">
    <source>
        <dbReference type="SAM" id="MobiDB-lite"/>
    </source>
</evidence>
<feature type="region of interest" description="Disordered" evidence="1">
    <location>
        <begin position="191"/>
        <end position="222"/>
    </location>
</feature>
<keyword evidence="4" id="KW-1185">Reference proteome</keyword>
<comment type="caution">
    <text evidence="3">The sequence shown here is derived from an EMBL/GenBank/DDBJ whole genome shotgun (WGS) entry which is preliminary data.</text>
</comment>
<sequence length="352" mass="35949">MTDWEVERDERAAYRSVTAHGASPLMPSHSHGAERRPERRASRTGSRWALRALVIGGLAGAAWLLTGAAAHAADQGSGPVGSVLGSTLDSVASVSGNEPTVGELLKAAVQPLESAPKSHRRPAVTSILAAPERVLSGPVETLAEVVHDGSAIGAETVDTVLRTAAAASRTSGEMADDRARTGSADIAADSVTEPAQAEPAPAETPVAVPDGAERPHPPAVDGARTVMPAETLADASDSTLASRARAGITPVRYAEASSRSHVSRNVSAARPAVPETIREDRPVNDGPAPMRINLGAVSGIPAGAPGASPESGSAAVLPARFANGAVRNHLRPLATDVEVRRHDAEAPTVSPD</sequence>
<keyword evidence="2" id="KW-1133">Transmembrane helix</keyword>
<organism evidence="3 4">
    <name type="scientific">Actinoplanes aureus</name>
    <dbReference type="NCBI Taxonomy" id="2792083"/>
    <lineage>
        <taxon>Bacteria</taxon>
        <taxon>Bacillati</taxon>
        <taxon>Actinomycetota</taxon>
        <taxon>Actinomycetes</taxon>
        <taxon>Micromonosporales</taxon>
        <taxon>Micromonosporaceae</taxon>
        <taxon>Actinoplanes</taxon>
    </lineage>
</organism>
<dbReference type="Proteomes" id="UP000598146">
    <property type="component" value="Unassembled WGS sequence"/>
</dbReference>
<reference evidence="3" key="1">
    <citation type="submission" date="2020-11" db="EMBL/GenBank/DDBJ databases">
        <title>Isolation and identification of active actinomycetes.</title>
        <authorList>
            <person name="Sun X."/>
        </authorList>
    </citation>
    <scope>NUCLEOTIDE SEQUENCE</scope>
    <source>
        <strain evidence="3">NEAU-A11</strain>
    </source>
</reference>
<keyword evidence="2" id="KW-0472">Membrane</keyword>
<name>A0A931C8Z6_9ACTN</name>
<evidence type="ECO:0000313" key="4">
    <source>
        <dbReference type="Proteomes" id="UP000598146"/>
    </source>
</evidence>
<proteinExistence type="predicted"/>
<dbReference type="AlphaFoldDB" id="A0A931C8Z6"/>
<feature type="transmembrane region" description="Helical" evidence="2">
    <location>
        <begin position="48"/>
        <end position="70"/>
    </location>
</feature>
<gene>
    <name evidence="3" type="ORF">I4J89_03570</name>
</gene>
<dbReference type="EMBL" id="JADQTO010000002">
    <property type="protein sequence ID" value="MBG0560545.1"/>
    <property type="molecule type" value="Genomic_DNA"/>
</dbReference>
<protein>
    <submittedName>
        <fullName evidence="3">Uncharacterized protein</fullName>
    </submittedName>
</protein>
<evidence type="ECO:0000313" key="3">
    <source>
        <dbReference type="EMBL" id="MBG0560545.1"/>
    </source>
</evidence>
<dbReference type="RefSeq" id="WP_196412362.1">
    <property type="nucleotide sequence ID" value="NZ_JADQTO010000002.1"/>
</dbReference>
<accession>A0A931C8Z6</accession>
<feature type="compositionally biased region" description="Low complexity" evidence="1">
    <location>
        <begin position="191"/>
        <end position="209"/>
    </location>
</feature>